<dbReference type="Proteomes" id="UP000321310">
    <property type="component" value="Unassembled WGS sequence"/>
</dbReference>
<gene>
    <name evidence="2" type="ORF">FPD46_05325</name>
</gene>
<feature type="domain" description="YhdP central" evidence="1">
    <location>
        <begin position="527"/>
        <end position="804"/>
    </location>
</feature>
<dbReference type="InterPro" id="IPR025263">
    <property type="entry name" value="YhdP_central"/>
</dbReference>
<proteinExistence type="predicted"/>
<dbReference type="RefSeq" id="WP_147575646.1">
    <property type="nucleotide sequence ID" value="NZ_VOWB01000047.1"/>
</dbReference>
<sequence length="833" mass="96907">MILFIALFIYLKNGIYIEKLEFSSIHLEKLYIKLDKKLILNAKKVILNSQNQNTKNETSASKALQLIKDVKYIYWFFQEINLEEIFVNNYPVELVYKNNLFFVNSKNLLVKIDLKISDKNMQANINNFLLKDYNLSIIGSLAINPKTKFYNFKGKVDSEFLKSNVKFSLKREEIAYELDNIQTNNISKIFAVLKENNIHLPNDLELWVGGKVKADFYFIEKLNGFADFGKHRYYLDDIKAFGYVNNLKITLDDGIDPILSPHVRLSFSKQRLDFDYDKLYFNNYNLKQSKIYIDDMLNHKARIFIHIKSNNARLDYRVNKILKLYDITLPFLQNNGTTKTDLILKIPFDHPEKITYKGMFDIVNSNINISDFKINQANVELKKDKVEIKNASIISQLINGDFNASIDLKQKQGNFKTYIKQIILPQDSLNLQDKFLDLELNFDKNTSIYNKEFLTTMVLDQGLYIHIARLIKLKEYSKIMQKNKIHDGELTLNTINFQDFNIDLNNTTFDSFLLYKDNNPYEYDNFNIKIKNGDFNLTTQSNFLFVQKQNHDTNITLNNVNLLLSQKDTENTLDDLVDTNYNVFAQNVDIILKDYNKTLDFDKLNAKLKKDFIQASANRSESKFNLLLSKDKFSLQALKMDDDFLNTFMRENIFDKGEFNLYIDGNSTDFFKGKFLFKNTYLKDLKFHQQLLSFIDTIPSLLLFKAPTFNEKGFSVENAGVSFNRKKDLFEIDALNFNGDSADVLGQVKINLRSSKVDGLLELRTLKSATSVISKVPIINQIILGKDRQISTQIKLSGTIDNPEFKTQLIAQSLQLPYHLIKNIFELPANLIK</sequence>
<name>A0A5C7DXA7_9BACT</name>
<dbReference type="Pfam" id="PF13116">
    <property type="entry name" value="YhdP"/>
    <property type="match status" value="2"/>
</dbReference>
<dbReference type="AlphaFoldDB" id="A0A5C7DXA7"/>
<protein>
    <submittedName>
        <fullName evidence="2">DUF3971 domain-containing protein</fullName>
    </submittedName>
</protein>
<organism evidence="2 3">
    <name type="scientific">Campylobacter peloridis</name>
    <dbReference type="NCBI Taxonomy" id="488546"/>
    <lineage>
        <taxon>Bacteria</taxon>
        <taxon>Pseudomonadati</taxon>
        <taxon>Campylobacterota</taxon>
        <taxon>Epsilonproteobacteria</taxon>
        <taxon>Campylobacterales</taxon>
        <taxon>Campylobacteraceae</taxon>
        <taxon>Campylobacter</taxon>
    </lineage>
</organism>
<evidence type="ECO:0000313" key="2">
    <source>
        <dbReference type="EMBL" id="TXE81710.1"/>
    </source>
</evidence>
<reference evidence="2 3" key="1">
    <citation type="submission" date="2019-07" db="EMBL/GenBank/DDBJ databases">
        <title>Rapid identification of Enteric Bacteria from Whole Genome Sequences (WGS) using Average Nucleotide Identity (ANI).</title>
        <authorList>
            <person name="Lane C."/>
        </authorList>
    </citation>
    <scope>NUCLEOTIDE SEQUENCE [LARGE SCALE GENOMIC DNA]</scope>
    <source>
        <strain evidence="2 3">2016D-0250</strain>
    </source>
</reference>
<comment type="caution">
    <text evidence="2">The sequence shown here is derived from an EMBL/GenBank/DDBJ whole genome shotgun (WGS) entry which is preliminary data.</text>
</comment>
<accession>A0A5C7DXA7</accession>
<evidence type="ECO:0000259" key="1">
    <source>
        <dbReference type="Pfam" id="PF13116"/>
    </source>
</evidence>
<evidence type="ECO:0000313" key="3">
    <source>
        <dbReference type="Proteomes" id="UP000321310"/>
    </source>
</evidence>
<feature type="domain" description="YhdP central" evidence="1">
    <location>
        <begin position="216"/>
        <end position="413"/>
    </location>
</feature>
<dbReference type="EMBL" id="VOWB01000047">
    <property type="protein sequence ID" value="TXE81710.1"/>
    <property type="molecule type" value="Genomic_DNA"/>
</dbReference>